<dbReference type="Gene3D" id="1.25.10.10">
    <property type="entry name" value="Leucine-rich Repeat Variant"/>
    <property type="match status" value="1"/>
</dbReference>
<comment type="similarity">
    <text evidence="1">Belongs to the importin alpha family.</text>
</comment>
<dbReference type="Proteomes" id="UP000276776">
    <property type="component" value="Unassembled WGS sequence"/>
</dbReference>
<dbReference type="InterPro" id="IPR000225">
    <property type="entry name" value="Armadillo"/>
</dbReference>
<gene>
    <name evidence="4" type="ORF">TCLT_LOCUS8187</name>
</gene>
<evidence type="ECO:0000256" key="1">
    <source>
        <dbReference type="ARBA" id="ARBA00010394"/>
    </source>
</evidence>
<evidence type="ECO:0000313" key="5">
    <source>
        <dbReference type="Proteomes" id="UP000276776"/>
    </source>
</evidence>
<dbReference type="PANTHER" id="PTHR23316">
    <property type="entry name" value="IMPORTIN ALPHA"/>
    <property type="match status" value="1"/>
</dbReference>
<dbReference type="SMART" id="SM00185">
    <property type="entry name" value="ARM"/>
    <property type="match status" value="3"/>
</dbReference>
<evidence type="ECO:0000256" key="2">
    <source>
        <dbReference type="ARBA" id="ARBA00022448"/>
    </source>
</evidence>
<evidence type="ECO:0000256" key="3">
    <source>
        <dbReference type="ARBA" id="ARBA00022927"/>
    </source>
</evidence>
<proteinExistence type="inferred from homology"/>
<reference evidence="6" key="1">
    <citation type="submission" date="2017-02" db="UniProtKB">
        <authorList>
            <consortium name="WormBaseParasite"/>
        </authorList>
    </citation>
    <scope>IDENTIFICATION</scope>
</reference>
<dbReference type="STRING" id="103827.A0A0N5D5C0"/>
<dbReference type="OrthoDB" id="5808860at2759"/>
<dbReference type="EMBL" id="UYYF01004595">
    <property type="protein sequence ID" value="VDN05718.1"/>
    <property type="molecule type" value="Genomic_DNA"/>
</dbReference>
<keyword evidence="2" id="KW-0813">Transport</keyword>
<keyword evidence="3" id="KW-0653">Protein transport</keyword>
<accession>A0A0N5D5C0</accession>
<dbReference type="InterPro" id="IPR016024">
    <property type="entry name" value="ARM-type_fold"/>
</dbReference>
<protein>
    <submittedName>
        <fullName evidence="6">Importin subunit alpha-1-like</fullName>
    </submittedName>
</protein>
<name>A0A0N5D5C0_THECL</name>
<evidence type="ECO:0000313" key="4">
    <source>
        <dbReference type="EMBL" id="VDN05718.1"/>
    </source>
</evidence>
<dbReference type="InterPro" id="IPR011989">
    <property type="entry name" value="ARM-like"/>
</dbReference>
<sequence length="273" mass="30610">MLVSPAFIDSKWKHNLVWALSKIVRPGINTLDIVFVQSALRGLCSVLHLGDSKLNIDAVWAIACIADDVAGGIQIDAVLHTPQLLHQLLELVERKETRRPALQALGNLVVGSDDQTQKVLDAGLLPRVIKVFQNDITIDQKLVILEILSNIAAGSSEQIDMLFDTDGIVELLMNTFDCDDCRIRKEVGWTVANALTGASMDRFRWLCSSNILHIVPEVLNLRNERNLIERILFALEVLVEKNTYVPFLQYYKILQKVREIAESSPSDTIIKVF</sequence>
<dbReference type="WBParaSite" id="TCLT_0000819801-mRNA-1">
    <property type="protein sequence ID" value="TCLT_0000819801-mRNA-1"/>
    <property type="gene ID" value="TCLT_0000819801"/>
</dbReference>
<evidence type="ECO:0000313" key="6">
    <source>
        <dbReference type="WBParaSite" id="TCLT_0000819801-mRNA-1"/>
    </source>
</evidence>
<dbReference type="GO" id="GO:0015031">
    <property type="term" value="P:protein transport"/>
    <property type="evidence" value="ECO:0007669"/>
    <property type="project" value="UniProtKB-KW"/>
</dbReference>
<keyword evidence="5" id="KW-1185">Reference proteome</keyword>
<dbReference type="AlphaFoldDB" id="A0A0N5D5C0"/>
<dbReference type="SUPFAM" id="SSF48371">
    <property type="entry name" value="ARM repeat"/>
    <property type="match status" value="1"/>
</dbReference>
<reference evidence="4 5" key="2">
    <citation type="submission" date="2018-11" db="EMBL/GenBank/DDBJ databases">
        <authorList>
            <consortium name="Pathogen Informatics"/>
        </authorList>
    </citation>
    <scope>NUCLEOTIDE SEQUENCE [LARGE SCALE GENOMIC DNA]</scope>
</reference>
<organism evidence="6">
    <name type="scientific">Thelazia callipaeda</name>
    <name type="common">Oriental eyeworm</name>
    <name type="synonym">Parasitic nematode</name>
    <dbReference type="NCBI Taxonomy" id="103827"/>
    <lineage>
        <taxon>Eukaryota</taxon>
        <taxon>Metazoa</taxon>
        <taxon>Ecdysozoa</taxon>
        <taxon>Nematoda</taxon>
        <taxon>Chromadorea</taxon>
        <taxon>Rhabditida</taxon>
        <taxon>Spirurina</taxon>
        <taxon>Spiruromorpha</taxon>
        <taxon>Thelazioidea</taxon>
        <taxon>Thelaziidae</taxon>
        <taxon>Thelazia</taxon>
    </lineage>
</organism>